<reference evidence="4 5" key="1">
    <citation type="submission" date="2018-06" db="EMBL/GenBank/DDBJ databases">
        <title>Comparative analysis of microorganisms from saline springs in Andes Mountain Range, Colombia.</title>
        <authorList>
            <person name="Rubin E."/>
        </authorList>
    </citation>
    <scope>NUCLEOTIDE SEQUENCE [LARGE SCALE GENOMIC DNA]</scope>
    <source>
        <strain evidence="4 5">USBA-857</strain>
    </source>
</reference>
<evidence type="ECO:0000256" key="3">
    <source>
        <dbReference type="PIRSR" id="PIRSR620019-2"/>
    </source>
</evidence>
<keyword evidence="4" id="KW-0808">Transferase</keyword>
<dbReference type="PANTHER" id="PTHR43300:SF7">
    <property type="entry name" value="UDP-N-ACETYLBACILLOSAMINE N-ACETYLTRANSFERASE"/>
    <property type="match status" value="1"/>
</dbReference>
<dbReference type="OrthoDB" id="9794407at2"/>
<sequence length="208" mass="21554">MSEFFVVGGGGHARVLIHGLLKLGHQVYGYTALHDEGRLMGARYLGTDLSFHEIETHRSASAVLGMGKVSVEGPRLASFEQYRARGFSFPAIYMVGATVHDDVRAGAGTVVLDGAVVVTGSRLGQACIVNTRATVDHDCELGNDVHVAPGATLSGGVVIGDHCMIGAGATIIHSVRVCAGCLIGAGATLTRDITTPGTYVGVPARRIS</sequence>
<evidence type="ECO:0000313" key="4">
    <source>
        <dbReference type="EMBL" id="RAR59087.1"/>
    </source>
</evidence>
<evidence type="ECO:0000256" key="1">
    <source>
        <dbReference type="ARBA" id="ARBA00007274"/>
    </source>
</evidence>
<dbReference type="AlphaFoldDB" id="A0A328XJ36"/>
<dbReference type="EMBL" id="QLSX01000010">
    <property type="protein sequence ID" value="RAR59087.1"/>
    <property type="molecule type" value="Genomic_DNA"/>
</dbReference>
<keyword evidence="4" id="KW-0012">Acyltransferase</keyword>
<dbReference type="Pfam" id="PF00132">
    <property type="entry name" value="Hexapep"/>
    <property type="match status" value="1"/>
</dbReference>
<evidence type="ECO:0000256" key="2">
    <source>
        <dbReference type="PIRSR" id="PIRSR620019-1"/>
    </source>
</evidence>
<feature type="active site" description="Proton acceptor" evidence="2">
    <location>
        <position position="137"/>
    </location>
</feature>
<proteinExistence type="inferred from homology"/>
<feature type="site" description="Increases basicity of active site His" evidence="2">
    <location>
        <position position="138"/>
    </location>
</feature>
<dbReference type="InterPro" id="IPR050179">
    <property type="entry name" value="Trans_hexapeptide_repeat"/>
</dbReference>
<dbReference type="SUPFAM" id="SSF51161">
    <property type="entry name" value="Trimeric LpxA-like enzymes"/>
    <property type="match status" value="1"/>
</dbReference>
<comment type="similarity">
    <text evidence="1">Belongs to the transferase hexapeptide repeat family.</text>
</comment>
<dbReference type="Gene3D" id="2.160.10.10">
    <property type="entry name" value="Hexapeptide repeat proteins"/>
    <property type="match status" value="1"/>
</dbReference>
<dbReference type="CDD" id="cd03360">
    <property type="entry name" value="LbH_AT_putative"/>
    <property type="match status" value="1"/>
</dbReference>
<dbReference type="InterPro" id="IPR001451">
    <property type="entry name" value="Hexapep"/>
</dbReference>
<organism evidence="4 5">
    <name type="scientific">Onishia taeanensis</name>
    <dbReference type="NCBI Taxonomy" id="284577"/>
    <lineage>
        <taxon>Bacteria</taxon>
        <taxon>Pseudomonadati</taxon>
        <taxon>Pseudomonadota</taxon>
        <taxon>Gammaproteobacteria</taxon>
        <taxon>Oceanospirillales</taxon>
        <taxon>Halomonadaceae</taxon>
        <taxon>Onishia</taxon>
    </lineage>
</organism>
<accession>A0A328XJ36</accession>
<dbReference type="RefSeq" id="WP_112055853.1">
    <property type="nucleotide sequence ID" value="NZ_QLSX01000010.1"/>
</dbReference>
<name>A0A328XJ36_9GAMM</name>
<feature type="binding site" evidence="3">
    <location>
        <position position="146"/>
    </location>
    <ligand>
        <name>acetyl-CoA</name>
        <dbReference type="ChEBI" id="CHEBI:57288"/>
    </ligand>
</feature>
<dbReference type="InterPro" id="IPR011004">
    <property type="entry name" value="Trimer_LpxA-like_sf"/>
</dbReference>
<dbReference type="Proteomes" id="UP000249700">
    <property type="component" value="Unassembled WGS sequence"/>
</dbReference>
<evidence type="ECO:0000313" key="5">
    <source>
        <dbReference type="Proteomes" id="UP000249700"/>
    </source>
</evidence>
<dbReference type="InterPro" id="IPR020019">
    <property type="entry name" value="AcTrfase_PglD-like"/>
</dbReference>
<dbReference type="GO" id="GO:0016746">
    <property type="term" value="F:acyltransferase activity"/>
    <property type="evidence" value="ECO:0007669"/>
    <property type="project" value="UniProtKB-KW"/>
</dbReference>
<protein>
    <submittedName>
        <fullName evidence="4">Sugar O-acyltransferase (Sialic acid O-acetyltransferase NeuD family)</fullName>
    </submittedName>
</protein>
<gene>
    <name evidence="4" type="ORF">BCL93_110120</name>
</gene>
<dbReference type="PANTHER" id="PTHR43300">
    <property type="entry name" value="ACETYLTRANSFERASE"/>
    <property type="match status" value="1"/>
</dbReference>
<dbReference type="Gene3D" id="3.40.50.20">
    <property type="match status" value="1"/>
</dbReference>
<dbReference type="NCBIfam" id="TIGR03570">
    <property type="entry name" value="NeuD_NnaD"/>
    <property type="match status" value="1"/>
</dbReference>
<comment type="caution">
    <text evidence="4">The sequence shown here is derived from an EMBL/GenBank/DDBJ whole genome shotgun (WGS) entry which is preliminary data.</text>
</comment>